<accession>A0A6G5QFF2</accession>
<dbReference type="AlphaFoldDB" id="A0A6G5QFF2"/>
<evidence type="ECO:0000313" key="3">
    <source>
        <dbReference type="Proteomes" id="UP000503264"/>
    </source>
</evidence>
<organism evidence="2 3">
    <name type="scientific">Campylobacter mucosalis CCUG 21559</name>
    <dbReference type="NCBI Taxonomy" id="1032067"/>
    <lineage>
        <taxon>Bacteria</taxon>
        <taxon>Pseudomonadati</taxon>
        <taxon>Campylobacterota</taxon>
        <taxon>Epsilonproteobacteria</taxon>
        <taxon>Campylobacterales</taxon>
        <taxon>Campylobacteraceae</taxon>
        <taxon>Campylobacter</taxon>
    </lineage>
</organism>
<evidence type="ECO:0000313" key="2">
    <source>
        <dbReference type="EMBL" id="QCD44329.1"/>
    </source>
</evidence>
<dbReference type="Proteomes" id="UP000503264">
    <property type="component" value="Chromosome"/>
</dbReference>
<keyword evidence="1" id="KW-0175">Coiled coil</keyword>
<feature type="coiled-coil region" evidence="1">
    <location>
        <begin position="9"/>
        <end position="84"/>
    </location>
</feature>
<dbReference type="RefSeq" id="WP_171993490.1">
    <property type="nucleotide sequence ID" value="NZ_CP012542.1"/>
</dbReference>
<gene>
    <name evidence="2" type="ORF">CMUC_0518</name>
</gene>
<protein>
    <submittedName>
        <fullName evidence="2">Uncharacterized protein</fullName>
    </submittedName>
</protein>
<name>A0A6G5QFF2_9BACT</name>
<evidence type="ECO:0000256" key="1">
    <source>
        <dbReference type="SAM" id="Coils"/>
    </source>
</evidence>
<dbReference type="EMBL" id="CP012542">
    <property type="protein sequence ID" value="QCD44329.1"/>
    <property type="molecule type" value="Genomic_DNA"/>
</dbReference>
<sequence length="101" mass="12122">MFNGVRKKYEEIFKENKKLNTKNQNLNQRNQELITSIDKFAREEKEILYVKDNLNQVKQKISKLSKIEKDISKNEAKLKELINKADLYSRIDEYGFIILIR</sequence>
<reference evidence="2 3" key="1">
    <citation type="submission" date="2016-07" db="EMBL/GenBank/DDBJ databases">
        <title>Comparative genomics of the Campylobacter concisus group.</title>
        <authorList>
            <person name="Miller W.G."/>
            <person name="Yee E."/>
            <person name="Chapman M.H."/>
            <person name="Huynh S."/>
            <person name="Bono J.L."/>
            <person name="On S.L.W."/>
            <person name="StLeger J."/>
            <person name="Foster G."/>
            <person name="Parker C.T."/>
        </authorList>
    </citation>
    <scope>NUCLEOTIDE SEQUENCE [LARGE SCALE GENOMIC DNA]</scope>
    <source>
        <strain evidence="2 3">CCUG 21559</strain>
    </source>
</reference>
<proteinExistence type="predicted"/>
<keyword evidence="3" id="KW-1185">Reference proteome</keyword>